<organism evidence="1 2">
    <name type="scientific">Corchorus olitorius</name>
    <dbReference type="NCBI Taxonomy" id="93759"/>
    <lineage>
        <taxon>Eukaryota</taxon>
        <taxon>Viridiplantae</taxon>
        <taxon>Streptophyta</taxon>
        <taxon>Embryophyta</taxon>
        <taxon>Tracheophyta</taxon>
        <taxon>Spermatophyta</taxon>
        <taxon>Magnoliopsida</taxon>
        <taxon>eudicotyledons</taxon>
        <taxon>Gunneridae</taxon>
        <taxon>Pentapetalae</taxon>
        <taxon>rosids</taxon>
        <taxon>malvids</taxon>
        <taxon>Malvales</taxon>
        <taxon>Malvaceae</taxon>
        <taxon>Grewioideae</taxon>
        <taxon>Apeibeae</taxon>
        <taxon>Corchorus</taxon>
    </lineage>
</organism>
<dbReference type="InterPro" id="IPR032675">
    <property type="entry name" value="LRR_dom_sf"/>
</dbReference>
<name>A0A1R3GB11_9ROSI</name>
<protein>
    <submittedName>
        <fullName evidence="1">Leucine-rich repeat receptor-like serine/threonine-protein kinase</fullName>
    </submittedName>
</protein>
<accession>A0A1R3GB11</accession>
<reference evidence="2" key="1">
    <citation type="submission" date="2013-09" db="EMBL/GenBank/DDBJ databases">
        <title>Corchorus olitorius genome sequencing.</title>
        <authorList>
            <person name="Alam M."/>
            <person name="Haque M.S."/>
            <person name="Islam M.S."/>
            <person name="Emdad E.M."/>
            <person name="Islam M.M."/>
            <person name="Ahmed B."/>
            <person name="Halim A."/>
            <person name="Hossen Q.M.M."/>
            <person name="Hossain M.Z."/>
            <person name="Ahmed R."/>
            <person name="Khan M.M."/>
            <person name="Islam R."/>
            <person name="Rashid M.M."/>
            <person name="Khan S.A."/>
            <person name="Rahman M.S."/>
            <person name="Alam M."/>
            <person name="Yahiya A.S."/>
            <person name="Khan M.S."/>
            <person name="Azam M.S."/>
            <person name="Haque T."/>
            <person name="Lashkar M.Z.H."/>
            <person name="Akhand A.I."/>
            <person name="Morshed G."/>
            <person name="Roy S."/>
            <person name="Uddin K.S."/>
            <person name="Rabeya T."/>
            <person name="Hossain A.S."/>
            <person name="Chowdhury A."/>
            <person name="Snigdha A.R."/>
            <person name="Mortoza M.S."/>
            <person name="Matin S.A."/>
            <person name="Hoque S.M.E."/>
            <person name="Islam M.K."/>
            <person name="Roy D.K."/>
            <person name="Haider R."/>
            <person name="Moosa M.M."/>
            <person name="Elias S.M."/>
            <person name="Hasan A.M."/>
            <person name="Jahan S."/>
            <person name="Shafiuddin M."/>
            <person name="Mahmood N."/>
            <person name="Shommy N.S."/>
        </authorList>
    </citation>
    <scope>NUCLEOTIDE SEQUENCE [LARGE SCALE GENOMIC DNA]</scope>
    <source>
        <strain evidence="2">cv. O-4</strain>
    </source>
</reference>
<keyword evidence="1" id="KW-0418">Kinase</keyword>
<keyword evidence="1" id="KW-0675">Receptor</keyword>
<dbReference type="SUPFAM" id="SSF52058">
    <property type="entry name" value="L domain-like"/>
    <property type="match status" value="1"/>
</dbReference>
<dbReference type="EMBL" id="AWUE01022998">
    <property type="protein sequence ID" value="OMO55278.1"/>
    <property type="molecule type" value="Genomic_DNA"/>
</dbReference>
<keyword evidence="1" id="KW-0808">Transferase</keyword>
<evidence type="ECO:0000313" key="1">
    <source>
        <dbReference type="EMBL" id="OMO55278.1"/>
    </source>
</evidence>
<proteinExistence type="predicted"/>
<dbReference type="Proteomes" id="UP000187203">
    <property type="component" value="Unassembled WGS sequence"/>
</dbReference>
<sequence length="203" mass="22037">MFGPVIPRLLYAAPISNSEALMGKEHRTSIHKTEDATFPSIPNAIEIYMAKQLDELPTFSEDVDDVLDIKRAYQVNKSWVGDPCGPKNYTWEGLECNYSVSVPPWIISLNLSSSGLSGMISASFGSLSAMESLDLSNNHLTFNCINFGSNAIFLNRYGSRLLSQEGSNTTSKEAGGKAIPGVYDDDSARSFEPDALCGEPGIL</sequence>
<dbReference type="PANTHER" id="PTHR45631">
    <property type="entry name" value="OS07G0107800 PROTEIN-RELATED"/>
    <property type="match status" value="1"/>
</dbReference>
<keyword evidence="2" id="KW-1185">Reference proteome</keyword>
<dbReference type="Gene3D" id="3.80.10.10">
    <property type="entry name" value="Ribonuclease Inhibitor"/>
    <property type="match status" value="1"/>
</dbReference>
<dbReference type="PANTHER" id="PTHR45631:SF143">
    <property type="entry name" value="LEUCINE-RICH REPEAT PROTEIN KINASE"/>
    <property type="match status" value="1"/>
</dbReference>
<dbReference type="GO" id="GO:0016301">
    <property type="term" value="F:kinase activity"/>
    <property type="evidence" value="ECO:0007669"/>
    <property type="project" value="UniProtKB-KW"/>
</dbReference>
<dbReference type="AlphaFoldDB" id="A0A1R3GB11"/>
<dbReference type="STRING" id="93759.A0A1R3GB11"/>
<comment type="caution">
    <text evidence="1">The sequence shown here is derived from an EMBL/GenBank/DDBJ whole genome shotgun (WGS) entry which is preliminary data.</text>
</comment>
<gene>
    <name evidence="1" type="ORF">COLO4_36091</name>
</gene>
<evidence type="ECO:0000313" key="2">
    <source>
        <dbReference type="Proteomes" id="UP000187203"/>
    </source>
</evidence>
<dbReference type="OrthoDB" id="1909384at2759"/>